<reference evidence="9 10" key="1">
    <citation type="submission" date="2016-11" db="EMBL/GenBank/DDBJ databases">
        <title>Interaction between Lactobacillus species and yeast in water kefir.</title>
        <authorList>
            <person name="Behr J."/>
            <person name="Xu D."/>
            <person name="Vogel R.F."/>
        </authorList>
    </citation>
    <scope>NUCLEOTIDE SEQUENCE [LARGE SCALE GENOMIC DNA]</scope>
    <source>
        <strain evidence="9 10">TMW 1.1827</strain>
        <plasmid evidence="10">pl11827-2</plasmid>
    </source>
</reference>
<evidence type="ECO:0000256" key="2">
    <source>
        <dbReference type="ARBA" id="ARBA00022525"/>
    </source>
</evidence>
<dbReference type="InterPro" id="IPR056573">
    <property type="entry name" value="Lectin_L-type_dom"/>
</dbReference>
<keyword evidence="7" id="KW-0472">Membrane</keyword>
<keyword evidence="2" id="KW-0964">Secreted</keyword>
<dbReference type="NCBIfam" id="TIGR03715">
    <property type="entry name" value="KxYKxGKxW"/>
    <property type="match status" value="1"/>
</dbReference>
<evidence type="ECO:0000256" key="5">
    <source>
        <dbReference type="ARBA" id="ARBA00023088"/>
    </source>
</evidence>
<keyword evidence="4" id="KW-0677">Repeat</keyword>
<keyword evidence="9" id="KW-0614">Plasmid</keyword>
<dbReference type="KEGG" id="lng:BSQ50_12050"/>
<dbReference type="Pfam" id="PF18483">
    <property type="entry name" value="Lectin_L-type_dom"/>
    <property type="match status" value="1"/>
</dbReference>
<organism evidence="9 10">
    <name type="scientific">Liquorilactobacillus nagelii</name>
    <dbReference type="NCBI Taxonomy" id="82688"/>
    <lineage>
        <taxon>Bacteria</taxon>
        <taxon>Bacillati</taxon>
        <taxon>Bacillota</taxon>
        <taxon>Bacilli</taxon>
        <taxon>Lactobacillales</taxon>
        <taxon>Lactobacillaceae</taxon>
        <taxon>Liquorilactobacillus</taxon>
    </lineage>
</organism>
<dbReference type="Gene3D" id="2.60.120.200">
    <property type="match status" value="1"/>
</dbReference>
<dbReference type="NCBIfam" id="TIGR01167">
    <property type="entry name" value="LPXTG_anchor"/>
    <property type="match status" value="1"/>
</dbReference>
<dbReference type="PROSITE" id="PS50847">
    <property type="entry name" value="GRAM_POS_ANCHORING"/>
    <property type="match status" value="1"/>
</dbReference>
<dbReference type="InterPro" id="IPR013320">
    <property type="entry name" value="ConA-like_dom_sf"/>
</dbReference>
<dbReference type="Gene3D" id="2.60.40.4300">
    <property type="match status" value="6"/>
</dbReference>
<evidence type="ECO:0000256" key="3">
    <source>
        <dbReference type="ARBA" id="ARBA00022729"/>
    </source>
</evidence>
<gene>
    <name evidence="9" type="ORF">BSQ50_12050</name>
</gene>
<dbReference type="InterPro" id="IPR019931">
    <property type="entry name" value="LPXTG_anchor"/>
</dbReference>
<evidence type="ECO:0000256" key="4">
    <source>
        <dbReference type="ARBA" id="ARBA00022737"/>
    </source>
</evidence>
<protein>
    <recommendedName>
        <fullName evidence="8">Gram-positive cocci surface proteins LPxTG domain-containing protein</fullName>
    </recommendedName>
</protein>
<dbReference type="Gene3D" id="3.10.20.470">
    <property type="match status" value="3"/>
</dbReference>
<keyword evidence="3" id="KW-0732">Signal</keyword>
<dbReference type="Pfam" id="PF00746">
    <property type="entry name" value="Gram_pos_anchor"/>
    <property type="match status" value="1"/>
</dbReference>
<dbReference type="SUPFAM" id="SSF49899">
    <property type="entry name" value="Concanavalin A-like lectins/glucanases"/>
    <property type="match status" value="1"/>
</dbReference>
<keyword evidence="7" id="KW-1133">Transmembrane helix</keyword>
<dbReference type="EMBL" id="CP018182">
    <property type="protein sequence ID" value="AUJ33364.1"/>
    <property type="molecule type" value="Genomic_DNA"/>
</dbReference>
<dbReference type="CDD" id="cd01951">
    <property type="entry name" value="lectin_L-type"/>
    <property type="match status" value="1"/>
</dbReference>
<dbReference type="InterPro" id="IPR009459">
    <property type="entry name" value="MucBP_dom"/>
</dbReference>
<name>A0A3S6QZ58_9LACO</name>
<accession>A0A3S6QZ58</accession>
<dbReference type="Pfam" id="PF19258">
    <property type="entry name" value="KxYKxGKxW_sig"/>
    <property type="match status" value="1"/>
</dbReference>
<evidence type="ECO:0000259" key="8">
    <source>
        <dbReference type="PROSITE" id="PS50847"/>
    </source>
</evidence>
<evidence type="ECO:0000256" key="6">
    <source>
        <dbReference type="SAM" id="MobiDB-lite"/>
    </source>
</evidence>
<dbReference type="InterPro" id="IPR041558">
    <property type="entry name" value="MucBP_2"/>
</dbReference>
<keyword evidence="5" id="KW-0572">Peptidoglycan-anchor</keyword>
<keyword evidence="10" id="KW-1185">Reference proteome</keyword>
<evidence type="ECO:0000313" key="10">
    <source>
        <dbReference type="Proteomes" id="UP000324497"/>
    </source>
</evidence>
<keyword evidence="7" id="KW-0812">Transmembrane</keyword>
<dbReference type="Pfam" id="PF06458">
    <property type="entry name" value="MucBP"/>
    <property type="match status" value="2"/>
</dbReference>
<proteinExistence type="predicted"/>
<feature type="domain" description="Gram-positive cocci surface proteins LPxTG" evidence="8">
    <location>
        <begin position="1583"/>
        <end position="1621"/>
    </location>
</feature>
<dbReference type="InterPro" id="IPR022263">
    <property type="entry name" value="KxYKxGKxW"/>
</dbReference>
<dbReference type="Gene3D" id="3.10.20.320">
    <property type="entry name" value="Putative peptidoglycan bound protein (lpxtg motif)"/>
    <property type="match status" value="2"/>
</dbReference>
<geneLocation type="plasmid" evidence="10">
    <name>pl11827-2</name>
</geneLocation>
<evidence type="ECO:0000256" key="7">
    <source>
        <dbReference type="SAM" id="Phobius"/>
    </source>
</evidence>
<dbReference type="Proteomes" id="UP000324497">
    <property type="component" value="Plasmid pL11827-2"/>
</dbReference>
<dbReference type="Pfam" id="PF17966">
    <property type="entry name" value="Muc_B2"/>
    <property type="match status" value="4"/>
</dbReference>
<evidence type="ECO:0000313" key="9">
    <source>
        <dbReference type="EMBL" id="AUJ33364.1"/>
    </source>
</evidence>
<keyword evidence="1" id="KW-0134">Cell wall</keyword>
<feature type="region of interest" description="Disordered" evidence="6">
    <location>
        <begin position="94"/>
        <end position="210"/>
    </location>
</feature>
<sequence length="1621" mass="172743">MGEKKLHYKMYKDGKKFVFAAIATLSFFVFGGVSTVAVHADTTSGNLTAATVNSTSDTKSAVSSAATVASSVNSVLKNINVNSNTATTITASDSAKTDNATTTAAAGDNTKTDNTATTTDTGNSTKTDNTATTAATGDNTKTDNTATTTDTGNSTKTDNTATTAATGDNTKTDNTVTTTDTGNSTKTDNTATTAAAGDNTKTDNTATTTAVGDSAKTDNIMASSAANNNLPNSTTVQVSYQNLLTQLSSSSELNADSEALTNVTKDNFEDYFSLNGSATYDQTTGIVTITPDENYKVGSFFLKSKIDMNTSFTLTGQVNLGNKTSSQGGADGVGFAFHTGNTTDIGNAGGNLGIGGLQNAIGFKLDTFHNDYGTPWANEDGAQVAPTDPDGYGYDADPDRTKFPQFGAFVKTSQKLVQAQDGHYYSRWWGTTDMSSVQELNSRDLDGQFHDSVVSYDGSNRKLTIKYTETGGDVLTWSTSISDAYKAMAMVVSASTGYYKNLQQFKISSFDFKQADTVNVKYVDQKGNQLAQGTVSYPSGADVNGTYTTGQLEIPNYKFVRMDDGTATGAKSLPATGTLTKAGDNGTVIYVYAPAYTQTSKTISETIKYTDQDGKEVAIGYTADPITFVTVTNPVDNTTTTYYSTKAKTATLDDNGVPTEAGWTKADSTDFAEVVNPEVDGYKVISNDAPNSDLTSVAVQTVYTNSSDLDFTVVYAPAYSTSKVKTVTETVHYIGQDGKPVANDTSGIPTSFVTITNPIDGSTATYYSKTESGQPTLNNNGVPVGDWTQGNSTDFAAIINPSVIGQHVVSTTDPGNDLTQTTVKSIDSNSDNLDFTVTYEPNQEAANVTYIDDTTGKTLSAKDLTGDYGSTDPYRTGDTIADYEKQGYQLVSDNYPTNGVVYNQDSTVQSFEVHLTHGTTQTSESQTVNETIHYVYKNGDKAADDYQATPLNFTRTVTTDKVTGKKTYGSWSADQSFAAVTSPAIKGYTPDQAQIDTITGITADSADIEKTVTYVANKEAAKVTYIDDTTGKTLSSQDLSGDYGTTDSYRTADSIKGYEDQGYQLVSDNYPTNGVVYNQDGTVQSFEVHLTHGTTQTSESQTVNETIHYVYKNGDKAADDYQATPLNFTRTVTTDKVTGKKTYGSWSADQSFAAVTSPAIKGYTPDQAQIDTITGITADSADIEKTVTYVANKEAAKVTYIDDTTGKTLSSQDLSGDYGTTDSYRTADSIKGYEDQGYQLVSDNYPTNGVVYNQDGTVQSFEVHLTHGTTQTSESQTVNETIHYVYKNGDKAADDYQATPLNFTRTVTTDKVTGKKTYGSWSSDQSFAAVTSPELKGYTADKAQINKQTVNGDSKDLEFTVTYTKNAPTMTTEKKTVNETVSYVDQNGNELAQPHTASVDFTRQVSTDAVTGEKTYGPWSADQSFAAVTSPELKGYTADKAQIDKQTVNGDSKDLEFKVTYTKTPVAGGNVTAKYVDENGNPIADDVIASGNVGDPYSTTQKDVPGYTFKEVQGNPTGSFTDQDQTVTYVYTKNPATDNNGGTGLNQPGNPSQPSNATNNGVINTSTNTGSKVNNGAVNSPELPQTGENNSQSQTMSFIGILLAMFGSLLGFLGIKKRRND</sequence>
<dbReference type="Pfam" id="PF17965">
    <property type="entry name" value="MucBP_2"/>
    <property type="match status" value="3"/>
</dbReference>
<evidence type="ECO:0000256" key="1">
    <source>
        <dbReference type="ARBA" id="ARBA00022512"/>
    </source>
</evidence>
<feature type="region of interest" description="Disordered" evidence="6">
    <location>
        <begin position="1495"/>
        <end position="1591"/>
    </location>
</feature>
<feature type="compositionally biased region" description="Polar residues" evidence="6">
    <location>
        <begin position="1514"/>
        <end position="1591"/>
    </location>
</feature>
<feature type="transmembrane region" description="Helical" evidence="7">
    <location>
        <begin position="1596"/>
        <end position="1615"/>
    </location>
</feature>
<dbReference type="RefSeq" id="WP_187343797.1">
    <property type="nucleotide sequence ID" value="NZ_CP018182.1"/>
</dbReference>
<dbReference type="InterPro" id="IPR041495">
    <property type="entry name" value="Mub_B2"/>
</dbReference>